<feature type="transmembrane region" description="Helical" evidence="7">
    <location>
        <begin position="420"/>
        <end position="442"/>
    </location>
</feature>
<feature type="transmembrane region" description="Helical" evidence="7">
    <location>
        <begin position="296"/>
        <end position="318"/>
    </location>
</feature>
<organism evidence="8 9">
    <name type="scientific">Hydrogenophilus thermoluteolus</name>
    <name type="common">Pseudomonas hydrogenothermophila</name>
    <dbReference type="NCBI Taxonomy" id="297"/>
    <lineage>
        <taxon>Bacteria</taxon>
        <taxon>Pseudomonadati</taxon>
        <taxon>Pseudomonadota</taxon>
        <taxon>Hydrogenophilia</taxon>
        <taxon>Hydrogenophilales</taxon>
        <taxon>Hydrogenophilaceae</taxon>
        <taxon>Hydrogenophilus</taxon>
    </lineage>
</organism>
<dbReference type="InterPro" id="IPR050833">
    <property type="entry name" value="Poly_Biosynth_Transport"/>
</dbReference>
<dbReference type="CDD" id="cd13127">
    <property type="entry name" value="MATE_tuaB_like"/>
    <property type="match status" value="1"/>
</dbReference>
<feature type="transmembrane region" description="Helical" evidence="7">
    <location>
        <begin position="213"/>
        <end position="238"/>
    </location>
</feature>
<evidence type="ECO:0000256" key="1">
    <source>
        <dbReference type="ARBA" id="ARBA00004651"/>
    </source>
</evidence>
<feature type="transmembrane region" description="Helical" evidence="7">
    <location>
        <begin position="147"/>
        <end position="167"/>
    </location>
</feature>
<keyword evidence="5 7" id="KW-1133">Transmembrane helix</keyword>
<name>A0A2Z6E0J8_HYDTE</name>
<protein>
    <submittedName>
        <fullName evidence="8">Lipopolysaccharide biosynthesis protein</fullName>
    </submittedName>
</protein>
<accession>A0A2Z6E0J8</accession>
<evidence type="ECO:0000256" key="4">
    <source>
        <dbReference type="ARBA" id="ARBA00022692"/>
    </source>
</evidence>
<reference evidence="8 9" key="1">
    <citation type="submission" date="2018-04" db="EMBL/GenBank/DDBJ databases">
        <title>Complete genome sequence of Hydrogenophilus thermoluteolus TH-1.</title>
        <authorList>
            <person name="Arai H."/>
        </authorList>
    </citation>
    <scope>NUCLEOTIDE SEQUENCE [LARGE SCALE GENOMIC DNA]</scope>
    <source>
        <strain evidence="8 9">TH-1</strain>
    </source>
</reference>
<dbReference type="KEGG" id="htl:HPTL_1892"/>
<evidence type="ECO:0000313" key="8">
    <source>
        <dbReference type="EMBL" id="BBD78148.1"/>
    </source>
</evidence>
<feature type="transmembrane region" description="Helical" evidence="7">
    <location>
        <begin position="364"/>
        <end position="385"/>
    </location>
</feature>
<feature type="transmembrane region" description="Helical" evidence="7">
    <location>
        <begin position="115"/>
        <end position="135"/>
    </location>
</feature>
<feature type="transmembrane region" description="Helical" evidence="7">
    <location>
        <begin position="44"/>
        <end position="68"/>
    </location>
</feature>
<evidence type="ECO:0000256" key="3">
    <source>
        <dbReference type="ARBA" id="ARBA00022475"/>
    </source>
</evidence>
<feature type="transmembrane region" description="Helical" evidence="7">
    <location>
        <begin position="173"/>
        <end position="192"/>
    </location>
</feature>
<dbReference type="AlphaFoldDB" id="A0A2Z6E0J8"/>
<keyword evidence="3" id="KW-1003">Cell membrane</keyword>
<keyword evidence="4 7" id="KW-0812">Transmembrane</keyword>
<gene>
    <name evidence="8" type="ORF">HPTL_1892</name>
</gene>
<dbReference type="PANTHER" id="PTHR30250">
    <property type="entry name" value="PST FAMILY PREDICTED COLANIC ACID TRANSPORTER"/>
    <property type="match status" value="1"/>
</dbReference>
<keyword evidence="6 7" id="KW-0472">Membrane</keyword>
<evidence type="ECO:0000256" key="6">
    <source>
        <dbReference type="ARBA" id="ARBA00023136"/>
    </source>
</evidence>
<comment type="subcellular location">
    <subcellularLocation>
        <location evidence="1">Cell membrane</location>
        <topology evidence="1">Multi-pass membrane protein</topology>
    </subcellularLocation>
</comment>
<sequence length="485" mass="52198">MNPRERKTGSGMAWTIARALLQLFLSVGVGVALARLLPPRDFGVVAIATGFAVLAEALAMAGLGSALIQKRRIRRATVETTWLLSLLLATLFLALFFAAAPILSLWFDAPELKPILPIIGATQAVMTLGIVPRALLRRHLHLKRLALIDLLSYALGYAAVSVTLAWHGWGAVSLAWGFFAWWLLATLLCWHASRIRVWRPRWSAQEGTAIVRYGLTLSAKGFIVYLGGALDSLILGWLLGPAPLGLYQRAAQLASIPLQRLGATVGHVMFPAFSLIQQNRVKLACALLDAQKTLALVCYPILAALAAVPEVVIVALYGDAWRDAAPILRILALIAMLDLTHHLAGPLLEACGRAKKELRLQSGYLGLLAVSLLVAAPLGLHAAAWAHLIPSLYLLATMGTVALGLLRLDWRPWLGANRAGLALAAATALTALLLSFAVRTALPSASPITEFLIVVLGCASVYGVGLWRIPGPHQRWWRKEGALND</sequence>
<dbReference type="RefSeq" id="WP_170141334.1">
    <property type="nucleotide sequence ID" value="NZ_AP018558.1"/>
</dbReference>
<evidence type="ECO:0000256" key="7">
    <source>
        <dbReference type="SAM" id="Phobius"/>
    </source>
</evidence>
<feature type="transmembrane region" description="Helical" evidence="7">
    <location>
        <begin position="324"/>
        <end position="344"/>
    </location>
</feature>
<dbReference type="GO" id="GO:0005886">
    <property type="term" value="C:plasma membrane"/>
    <property type="evidence" value="ECO:0007669"/>
    <property type="project" value="UniProtKB-SubCell"/>
</dbReference>
<keyword evidence="9" id="KW-1185">Reference proteome</keyword>
<evidence type="ECO:0000256" key="2">
    <source>
        <dbReference type="ARBA" id="ARBA00007430"/>
    </source>
</evidence>
<evidence type="ECO:0000256" key="5">
    <source>
        <dbReference type="ARBA" id="ARBA00022989"/>
    </source>
</evidence>
<feature type="transmembrane region" description="Helical" evidence="7">
    <location>
        <begin position="448"/>
        <end position="469"/>
    </location>
</feature>
<feature type="transmembrane region" description="Helical" evidence="7">
    <location>
        <begin position="391"/>
        <end position="408"/>
    </location>
</feature>
<feature type="transmembrane region" description="Helical" evidence="7">
    <location>
        <begin position="80"/>
        <end position="103"/>
    </location>
</feature>
<proteinExistence type="inferred from homology"/>
<dbReference type="EMBL" id="AP018558">
    <property type="protein sequence ID" value="BBD78148.1"/>
    <property type="molecule type" value="Genomic_DNA"/>
</dbReference>
<dbReference type="Proteomes" id="UP000262004">
    <property type="component" value="Chromosome"/>
</dbReference>
<dbReference type="PANTHER" id="PTHR30250:SF10">
    <property type="entry name" value="LIPOPOLYSACCHARIDE BIOSYNTHESIS PROTEIN WZXC"/>
    <property type="match status" value="1"/>
</dbReference>
<feature type="transmembrane region" description="Helical" evidence="7">
    <location>
        <begin position="258"/>
        <end position="276"/>
    </location>
</feature>
<evidence type="ECO:0000313" key="9">
    <source>
        <dbReference type="Proteomes" id="UP000262004"/>
    </source>
</evidence>
<comment type="similarity">
    <text evidence="2">Belongs to the polysaccharide synthase family.</text>
</comment>
<dbReference type="Pfam" id="PF13440">
    <property type="entry name" value="Polysacc_synt_3"/>
    <property type="match status" value="1"/>
</dbReference>